<evidence type="ECO:0000259" key="6">
    <source>
        <dbReference type="Pfam" id="PF08281"/>
    </source>
</evidence>
<evidence type="ECO:0000256" key="2">
    <source>
        <dbReference type="ARBA" id="ARBA00023015"/>
    </source>
</evidence>
<comment type="similarity">
    <text evidence="1">Belongs to the sigma-70 factor family. ECF subfamily.</text>
</comment>
<keyword evidence="2" id="KW-0805">Transcription regulation</keyword>
<dbReference type="Gene3D" id="1.10.1740.10">
    <property type="match status" value="1"/>
</dbReference>
<reference evidence="7 8" key="1">
    <citation type="submission" date="2024-06" db="EMBL/GenBank/DDBJ databases">
        <title>Chitinophaga defluvii sp. nov., isolated from municipal sewage.</title>
        <authorList>
            <person name="Zhang L."/>
        </authorList>
    </citation>
    <scope>NUCLEOTIDE SEQUENCE [LARGE SCALE GENOMIC DNA]</scope>
    <source>
        <strain evidence="7 8">H8</strain>
    </source>
</reference>
<dbReference type="EMBL" id="JBEXAC010000002">
    <property type="protein sequence ID" value="MET6999736.1"/>
    <property type="molecule type" value="Genomic_DNA"/>
</dbReference>
<evidence type="ECO:0000256" key="4">
    <source>
        <dbReference type="ARBA" id="ARBA00023163"/>
    </source>
</evidence>
<organism evidence="7 8">
    <name type="scientific">Chitinophaga defluvii</name>
    <dbReference type="NCBI Taxonomy" id="3163343"/>
    <lineage>
        <taxon>Bacteria</taxon>
        <taxon>Pseudomonadati</taxon>
        <taxon>Bacteroidota</taxon>
        <taxon>Chitinophagia</taxon>
        <taxon>Chitinophagales</taxon>
        <taxon>Chitinophagaceae</taxon>
        <taxon>Chitinophaga</taxon>
    </lineage>
</organism>
<dbReference type="InterPro" id="IPR013325">
    <property type="entry name" value="RNA_pol_sigma_r2"/>
</dbReference>
<dbReference type="NCBIfam" id="TIGR02937">
    <property type="entry name" value="sigma70-ECF"/>
    <property type="match status" value="1"/>
</dbReference>
<dbReference type="SUPFAM" id="SSF88659">
    <property type="entry name" value="Sigma3 and sigma4 domains of RNA polymerase sigma factors"/>
    <property type="match status" value="1"/>
</dbReference>
<dbReference type="InterPro" id="IPR036388">
    <property type="entry name" value="WH-like_DNA-bd_sf"/>
</dbReference>
<accession>A0ABV2T9N5</accession>
<dbReference type="PANTHER" id="PTHR43133:SF46">
    <property type="entry name" value="RNA POLYMERASE SIGMA-70 FACTOR ECF SUBFAMILY"/>
    <property type="match status" value="1"/>
</dbReference>
<dbReference type="NCBIfam" id="TIGR02985">
    <property type="entry name" value="Sig70_bacteroi1"/>
    <property type="match status" value="1"/>
</dbReference>
<keyword evidence="4" id="KW-0804">Transcription</keyword>
<evidence type="ECO:0000313" key="7">
    <source>
        <dbReference type="EMBL" id="MET6999736.1"/>
    </source>
</evidence>
<sequence length="192" mass="21824">MALPMSALQDINTLYNKICCNNDLAAYKKLFTLLENPLIAFLKNWVGSEVIAEELYSDLFIKIWVKRNTLPATASPLSYIYTMAKNLALDFQKKQRIENSIDFNNTDHLFIRDQGPTPEEKVISKEMVRKIEFAVNELPDRCKLIFKLIKEDGLKYKEVATLLGISVNTVEVQMGIALKKVAASVKFNTTLS</sequence>
<comment type="caution">
    <text evidence="7">The sequence shown here is derived from an EMBL/GenBank/DDBJ whole genome shotgun (WGS) entry which is preliminary data.</text>
</comment>
<dbReference type="InterPro" id="IPR039425">
    <property type="entry name" value="RNA_pol_sigma-70-like"/>
</dbReference>
<dbReference type="InterPro" id="IPR014284">
    <property type="entry name" value="RNA_pol_sigma-70_dom"/>
</dbReference>
<dbReference type="Gene3D" id="1.10.10.10">
    <property type="entry name" value="Winged helix-like DNA-binding domain superfamily/Winged helix DNA-binding domain"/>
    <property type="match status" value="1"/>
</dbReference>
<name>A0ABV2T9N5_9BACT</name>
<dbReference type="Pfam" id="PF04542">
    <property type="entry name" value="Sigma70_r2"/>
    <property type="match status" value="1"/>
</dbReference>
<evidence type="ECO:0000256" key="1">
    <source>
        <dbReference type="ARBA" id="ARBA00010641"/>
    </source>
</evidence>
<gene>
    <name evidence="7" type="ORF">ABR189_20265</name>
</gene>
<dbReference type="RefSeq" id="WP_354662298.1">
    <property type="nucleotide sequence ID" value="NZ_JBEXAC010000002.1"/>
</dbReference>
<feature type="domain" description="RNA polymerase sigma-70 region 2" evidence="5">
    <location>
        <begin position="31"/>
        <end position="96"/>
    </location>
</feature>
<keyword evidence="3" id="KW-0731">Sigma factor</keyword>
<dbReference type="InterPro" id="IPR014327">
    <property type="entry name" value="RNA_pol_sigma70_bacteroid"/>
</dbReference>
<feature type="domain" description="RNA polymerase sigma factor 70 region 4 type 2" evidence="6">
    <location>
        <begin position="130"/>
        <end position="180"/>
    </location>
</feature>
<evidence type="ECO:0000256" key="3">
    <source>
        <dbReference type="ARBA" id="ARBA00023082"/>
    </source>
</evidence>
<dbReference type="Pfam" id="PF08281">
    <property type="entry name" value="Sigma70_r4_2"/>
    <property type="match status" value="1"/>
</dbReference>
<protein>
    <submittedName>
        <fullName evidence="7">RNA polymerase sigma-70 factor</fullName>
    </submittedName>
</protein>
<dbReference type="CDD" id="cd06171">
    <property type="entry name" value="Sigma70_r4"/>
    <property type="match status" value="1"/>
</dbReference>
<proteinExistence type="inferred from homology"/>
<evidence type="ECO:0000259" key="5">
    <source>
        <dbReference type="Pfam" id="PF04542"/>
    </source>
</evidence>
<dbReference type="InterPro" id="IPR013324">
    <property type="entry name" value="RNA_pol_sigma_r3/r4-like"/>
</dbReference>
<dbReference type="Proteomes" id="UP001549749">
    <property type="component" value="Unassembled WGS sequence"/>
</dbReference>
<dbReference type="InterPro" id="IPR013249">
    <property type="entry name" value="RNA_pol_sigma70_r4_t2"/>
</dbReference>
<dbReference type="SUPFAM" id="SSF88946">
    <property type="entry name" value="Sigma2 domain of RNA polymerase sigma factors"/>
    <property type="match status" value="1"/>
</dbReference>
<dbReference type="InterPro" id="IPR007627">
    <property type="entry name" value="RNA_pol_sigma70_r2"/>
</dbReference>
<keyword evidence="8" id="KW-1185">Reference proteome</keyword>
<dbReference type="PANTHER" id="PTHR43133">
    <property type="entry name" value="RNA POLYMERASE ECF-TYPE SIGMA FACTO"/>
    <property type="match status" value="1"/>
</dbReference>
<evidence type="ECO:0000313" key="8">
    <source>
        <dbReference type="Proteomes" id="UP001549749"/>
    </source>
</evidence>